<dbReference type="Proteomes" id="UP000823775">
    <property type="component" value="Unassembled WGS sequence"/>
</dbReference>
<comment type="caution">
    <text evidence="1">The sequence shown here is derived from an EMBL/GenBank/DDBJ whole genome shotgun (WGS) entry which is preliminary data.</text>
</comment>
<sequence>MESSKLIEKCLEEDQAPYEERRQEDSYIELDKDERDDFDLGEEAFAPDKEIETVDKTDFNGMWRMILRVRVWKFLRA</sequence>
<keyword evidence="2" id="KW-1185">Reference proteome</keyword>
<dbReference type="EMBL" id="JACEIK010007628">
    <property type="protein sequence ID" value="MCE3050490.1"/>
    <property type="molecule type" value="Genomic_DNA"/>
</dbReference>
<name>A0ABS8WI68_DATST</name>
<evidence type="ECO:0000313" key="2">
    <source>
        <dbReference type="Proteomes" id="UP000823775"/>
    </source>
</evidence>
<gene>
    <name evidence="1" type="ORF">HAX54_047331</name>
</gene>
<accession>A0ABS8WI68</accession>
<evidence type="ECO:0000313" key="1">
    <source>
        <dbReference type="EMBL" id="MCE3050490.1"/>
    </source>
</evidence>
<organism evidence="1 2">
    <name type="scientific">Datura stramonium</name>
    <name type="common">Jimsonweed</name>
    <name type="synonym">Common thornapple</name>
    <dbReference type="NCBI Taxonomy" id="4076"/>
    <lineage>
        <taxon>Eukaryota</taxon>
        <taxon>Viridiplantae</taxon>
        <taxon>Streptophyta</taxon>
        <taxon>Embryophyta</taxon>
        <taxon>Tracheophyta</taxon>
        <taxon>Spermatophyta</taxon>
        <taxon>Magnoliopsida</taxon>
        <taxon>eudicotyledons</taxon>
        <taxon>Gunneridae</taxon>
        <taxon>Pentapetalae</taxon>
        <taxon>asterids</taxon>
        <taxon>lamiids</taxon>
        <taxon>Solanales</taxon>
        <taxon>Solanaceae</taxon>
        <taxon>Solanoideae</taxon>
        <taxon>Datureae</taxon>
        <taxon>Datura</taxon>
    </lineage>
</organism>
<reference evidence="1 2" key="1">
    <citation type="journal article" date="2021" name="BMC Genomics">
        <title>Datura genome reveals duplications of psychoactive alkaloid biosynthetic genes and high mutation rate following tissue culture.</title>
        <authorList>
            <person name="Rajewski A."/>
            <person name="Carter-House D."/>
            <person name="Stajich J."/>
            <person name="Litt A."/>
        </authorList>
    </citation>
    <scope>NUCLEOTIDE SEQUENCE [LARGE SCALE GENOMIC DNA]</scope>
    <source>
        <strain evidence="1">AR-01</strain>
    </source>
</reference>
<protein>
    <submittedName>
        <fullName evidence="1">Uncharacterized protein</fullName>
    </submittedName>
</protein>
<proteinExistence type="predicted"/>